<sequence>MRQANPFLRIFTTLGTSGKIIPKANPRFHSAHKVQLESTKTQLFCIFTRIKLSVTLPSHCFMPIVNKHTVIFCLPHHLHLSQYTYNQGNNNLAFASPQCPKKGIYLPKHLILSKLTYILCSNLNEKNTTRRRVKSTDQLDNPTPILSCLGVLASPAEKLQESLKSQKVRHCTGNYHYLHLNCKRYPLVFKVVNFEAECGNEKRWKFFGRKIFLMPKDDSQKIYVDPLCQSGSRNPWSLSTLQQLPPECFSDFLPKYQPGERKNPFHVHFMYAKIIQIPPHIIFSPTFNLVMFLR</sequence>
<dbReference type="CTD" id="36339599"/>
<dbReference type="EMBL" id="APAU02000022">
    <property type="protein sequence ID" value="EUB61209.1"/>
    <property type="molecule type" value="Genomic_DNA"/>
</dbReference>
<accession>W6V4T0</accession>
<dbReference type="GeneID" id="36339599"/>
<dbReference type="AlphaFoldDB" id="W6V4T0"/>
<gene>
    <name evidence="1" type="ORF">EGR_03884</name>
</gene>
<reference evidence="1 2" key="1">
    <citation type="journal article" date="2013" name="Nat. Genet.">
        <title>The genome of the hydatid tapeworm Echinococcus granulosus.</title>
        <authorList>
            <person name="Zheng H."/>
            <person name="Zhang W."/>
            <person name="Zhang L."/>
            <person name="Zhang Z."/>
            <person name="Li J."/>
            <person name="Lu G."/>
            <person name="Zhu Y."/>
            <person name="Wang Y."/>
            <person name="Huang Y."/>
            <person name="Liu J."/>
            <person name="Kang H."/>
            <person name="Chen J."/>
            <person name="Wang L."/>
            <person name="Chen A."/>
            <person name="Yu S."/>
            <person name="Gao Z."/>
            <person name="Jin L."/>
            <person name="Gu W."/>
            <person name="Wang Z."/>
            <person name="Zhao L."/>
            <person name="Shi B."/>
            <person name="Wen H."/>
            <person name="Lin R."/>
            <person name="Jones M.K."/>
            <person name="Brejova B."/>
            <person name="Vinar T."/>
            <person name="Zhao G."/>
            <person name="McManus D.P."/>
            <person name="Chen Z."/>
            <person name="Zhou Y."/>
            <person name="Wang S."/>
        </authorList>
    </citation>
    <scope>NUCLEOTIDE SEQUENCE [LARGE SCALE GENOMIC DNA]</scope>
</reference>
<keyword evidence="2" id="KW-1185">Reference proteome</keyword>
<dbReference type="KEGG" id="egl:EGR_03884"/>
<dbReference type="RefSeq" id="XP_024352405.1">
    <property type="nucleotide sequence ID" value="XM_024493133.1"/>
</dbReference>
<comment type="caution">
    <text evidence="1">The sequence shown here is derived from an EMBL/GenBank/DDBJ whole genome shotgun (WGS) entry which is preliminary data.</text>
</comment>
<dbReference type="Proteomes" id="UP000019149">
    <property type="component" value="Unassembled WGS sequence"/>
</dbReference>
<proteinExistence type="predicted"/>
<protein>
    <submittedName>
        <fullName evidence="1">Uncharacterized protein</fullName>
    </submittedName>
</protein>
<organism evidence="1 2">
    <name type="scientific">Echinococcus granulosus</name>
    <name type="common">Hydatid tapeworm</name>
    <dbReference type="NCBI Taxonomy" id="6210"/>
    <lineage>
        <taxon>Eukaryota</taxon>
        <taxon>Metazoa</taxon>
        <taxon>Spiralia</taxon>
        <taxon>Lophotrochozoa</taxon>
        <taxon>Platyhelminthes</taxon>
        <taxon>Cestoda</taxon>
        <taxon>Eucestoda</taxon>
        <taxon>Cyclophyllidea</taxon>
        <taxon>Taeniidae</taxon>
        <taxon>Echinococcus</taxon>
        <taxon>Echinococcus granulosus group</taxon>
    </lineage>
</organism>
<evidence type="ECO:0000313" key="2">
    <source>
        <dbReference type="Proteomes" id="UP000019149"/>
    </source>
</evidence>
<evidence type="ECO:0000313" key="1">
    <source>
        <dbReference type="EMBL" id="EUB61209.1"/>
    </source>
</evidence>
<name>W6V4T0_ECHGR</name>